<feature type="transmembrane region" description="Helical" evidence="9">
    <location>
        <begin position="391"/>
        <end position="417"/>
    </location>
</feature>
<feature type="transmembrane region" description="Helical" evidence="9">
    <location>
        <begin position="359"/>
        <end position="379"/>
    </location>
</feature>
<feature type="region of interest" description="Disordered" evidence="8">
    <location>
        <begin position="1"/>
        <end position="20"/>
    </location>
</feature>
<evidence type="ECO:0000256" key="8">
    <source>
        <dbReference type="SAM" id="MobiDB-lite"/>
    </source>
</evidence>
<keyword evidence="5 7" id="KW-0040">ANK repeat</keyword>
<feature type="repeat" description="ANK" evidence="7">
    <location>
        <begin position="200"/>
        <end position="221"/>
    </location>
</feature>
<dbReference type="OrthoDB" id="665356at2759"/>
<evidence type="ECO:0000256" key="2">
    <source>
        <dbReference type="ARBA" id="ARBA00022692"/>
    </source>
</evidence>
<protein>
    <recommendedName>
        <fullName evidence="10">PGG domain-containing protein</fullName>
    </recommendedName>
</protein>
<reference evidence="11 12" key="1">
    <citation type="journal article" date="2019" name="Sci. Rep.">
        <title>A high-quality genome of Eragrostis curvula grass provides insights into Poaceae evolution and supports new strategies to enhance forage quality.</title>
        <authorList>
            <person name="Carballo J."/>
            <person name="Santos B.A.C.M."/>
            <person name="Zappacosta D."/>
            <person name="Garbus I."/>
            <person name="Selva J.P."/>
            <person name="Gallo C.A."/>
            <person name="Diaz A."/>
            <person name="Albertini E."/>
            <person name="Caccamo M."/>
            <person name="Echenique V."/>
        </authorList>
    </citation>
    <scope>NUCLEOTIDE SEQUENCE [LARGE SCALE GENOMIC DNA]</scope>
    <source>
        <strain evidence="12">cv. Victoria</strain>
        <tissue evidence="11">Leaf</tissue>
    </source>
</reference>
<evidence type="ECO:0000256" key="7">
    <source>
        <dbReference type="PROSITE-ProRule" id="PRU00023"/>
    </source>
</evidence>
<evidence type="ECO:0000256" key="5">
    <source>
        <dbReference type="ARBA" id="ARBA00023043"/>
    </source>
</evidence>
<evidence type="ECO:0000313" key="12">
    <source>
        <dbReference type="Proteomes" id="UP000324897"/>
    </source>
</evidence>
<keyword evidence="6 9" id="KW-0472">Membrane</keyword>
<keyword evidence="3" id="KW-0677">Repeat</keyword>
<feature type="transmembrane region" description="Helical" evidence="9">
    <location>
        <begin position="129"/>
        <end position="148"/>
    </location>
</feature>
<dbReference type="Gene3D" id="1.25.40.20">
    <property type="entry name" value="Ankyrin repeat-containing domain"/>
    <property type="match status" value="1"/>
</dbReference>
<feature type="compositionally biased region" description="Basic residues" evidence="8">
    <location>
        <begin position="7"/>
        <end position="18"/>
    </location>
</feature>
<sequence length="525" mass="58182">MSPIKFGRGRPGKNKHSPQFKPTEHTIALQYDRANITKSLLKWKKDLVKQRDTDGSTPLHFAASAKDPFLQFTVSVFSMNFSISYTGIFYFFPSRWILKKVFMWLGRQAIELMAADSTCAFQPDSHGSFPVHIAASGDCMVFLFVLLMRHPACARLRNAQGKTFLHIAVENKRFIIVQFLYLLWGEQPLFKSMVNLQDNNGDTALHLAVREGDMDLCRLLIGSKDTQINLENREGKTPMDLAAEVVKSGFYFGMTAPRRILSILTFAKAQTGNRRRDLVPEYSSRLEEEKESEKIKDFAQIVGIGSVLVATATFTAALTMPGGVWTPGDSTGGKKLAAVAAPPPAGTPVFAGSFAFDGFVISNTVAFICSTLATFSLVYCGVAAVDIRQRLGLVTISLALLLCSARSFCAALAFALYMLLAKVAYGTAMASIVMTSLALLDGVLFMLASLNDLIAIIRRRKGILITYAPAFLFFNILYPFWPYLVIGGYLWYDSWTGVVSYVSVDNDALMDFITLEDYRLSLRRC</sequence>
<keyword evidence="4 9" id="KW-1133">Transmembrane helix</keyword>
<dbReference type="AlphaFoldDB" id="A0A5J9U8W4"/>
<dbReference type="SMART" id="SM00248">
    <property type="entry name" value="ANK"/>
    <property type="match status" value="3"/>
</dbReference>
<dbReference type="PANTHER" id="PTHR24186">
    <property type="entry name" value="PROTEIN PHOSPHATASE 1 REGULATORY SUBUNIT"/>
    <property type="match status" value="1"/>
</dbReference>
<dbReference type="Pfam" id="PF12796">
    <property type="entry name" value="Ank_2"/>
    <property type="match status" value="1"/>
</dbReference>
<dbReference type="Proteomes" id="UP000324897">
    <property type="component" value="Chromosome 7"/>
</dbReference>
<evidence type="ECO:0000256" key="4">
    <source>
        <dbReference type="ARBA" id="ARBA00022989"/>
    </source>
</evidence>
<feature type="transmembrane region" description="Helical" evidence="9">
    <location>
        <begin position="423"/>
        <end position="450"/>
    </location>
</feature>
<dbReference type="Gramene" id="TVU20065">
    <property type="protein sequence ID" value="TVU20065"/>
    <property type="gene ID" value="EJB05_36252"/>
</dbReference>
<organism evidence="11 12">
    <name type="scientific">Eragrostis curvula</name>
    <name type="common">weeping love grass</name>
    <dbReference type="NCBI Taxonomy" id="38414"/>
    <lineage>
        <taxon>Eukaryota</taxon>
        <taxon>Viridiplantae</taxon>
        <taxon>Streptophyta</taxon>
        <taxon>Embryophyta</taxon>
        <taxon>Tracheophyta</taxon>
        <taxon>Spermatophyta</taxon>
        <taxon>Magnoliopsida</taxon>
        <taxon>Liliopsida</taxon>
        <taxon>Poales</taxon>
        <taxon>Poaceae</taxon>
        <taxon>PACMAD clade</taxon>
        <taxon>Chloridoideae</taxon>
        <taxon>Eragrostideae</taxon>
        <taxon>Eragrostidinae</taxon>
        <taxon>Eragrostis</taxon>
    </lineage>
</organism>
<evidence type="ECO:0000259" key="10">
    <source>
        <dbReference type="Pfam" id="PF13962"/>
    </source>
</evidence>
<dbReference type="PANTHER" id="PTHR24186:SF50">
    <property type="entry name" value="ANKYRIN REPEAT-CONTAINING PROTEIN ITN1-LIKE ISOFORM X1"/>
    <property type="match status" value="1"/>
</dbReference>
<dbReference type="PROSITE" id="PS50088">
    <property type="entry name" value="ANK_REPEAT"/>
    <property type="match status" value="1"/>
</dbReference>
<keyword evidence="12" id="KW-1185">Reference proteome</keyword>
<proteinExistence type="predicted"/>
<dbReference type="PROSITE" id="PS50297">
    <property type="entry name" value="ANK_REP_REGION"/>
    <property type="match status" value="1"/>
</dbReference>
<gene>
    <name evidence="11" type="ORF">EJB05_36252</name>
</gene>
<evidence type="ECO:0000313" key="11">
    <source>
        <dbReference type="EMBL" id="TVU20065.1"/>
    </source>
</evidence>
<name>A0A5J9U8W4_9POAL</name>
<dbReference type="GO" id="GO:0005886">
    <property type="term" value="C:plasma membrane"/>
    <property type="evidence" value="ECO:0007669"/>
    <property type="project" value="TreeGrafter"/>
</dbReference>
<evidence type="ECO:0000256" key="3">
    <source>
        <dbReference type="ARBA" id="ARBA00022737"/>
    </source>
</evidence>
<dbReference type="InterPro" id="IPR026961">
    <property type="entry name" value="PGG_dom"/>
</dbReference>
<dbReference type="EMBL" id="RWGY01000029">
    <property type="protein sequence ID" value="TVU20065.1"/>
    <property type="molecule type" value="Genomic_DNA"/>
</dbReference>
<feature type="transmembrane region" description="Helical" evidence="9">
    <location>
        <begin position="462"/>
        <end position="481"/>
    </location>
</feature>
<comment type="subcellular location">
    <subcellularLocation>
        <location evidence="1">Membrane</location>
        <topology evidence="1">Multi-pass membrane protein</topology>
    </subcellularLocation>
</comment>
<keyword evidence="2 9" id="KW-0812">Transmembrane</keyword>
<dbReference type="Pfam" id="PF13962">
    <property type="entry name" value="PGG"/>
    <property type="match status" value="1"/>
</dbReference>
<evidence type="ECO:0000256" key="6">
    <source>
        <dbReference type="ARBA" id="ARBA00023136"/>
    </source>
</evidence>
<feature type="transmembrane region" description="Helical" evidence="9">
    <location>
        <begin position="69"/>
        <end position="92"/>
    </location>
</feature>
<feature type="transmembrane region" description="Helical" evidence="9">
    <location>
        <begin position="298"/>
        <end position="320"/>
    </location>
</feature>
<evidence type="ECO:0000256" key="9">
    <source>
        <dbReference type="SAM" id="Phobius"/>
    </source>
</evidence>
<accession>A0A5J9U8W4</accession>
<dbReference type="InterPro" id="IPR036770">
    <property type="entry name" value="Ankyrin_rpt-contain_sf"/>
</dbReference>
<evidence type="ECO:0000256" key="1">
    <source>
        <dbReference type="ARBA" id="ARBA00004141"/>
    </source>
</evidence>
<dbReference type="SUPFAM" id="SSF48403">
    <property type="entry name" value="Ankyrin repeat"/>
    <property type="match status" value="1"/>
</dbReference>
<dbReference type="InterPro" id="IPR002110">
    <property type="entry name" value="Ankyrin_rpt"/>
</dbReference>
<feature type="non-terminal residue" evidence="11">
    <location>
        <position position="1"/>
    </location>
</feature>
<feature type="domain" description="PGG" evidence="10">
    <location>
        <begin position="293"/>
        <end position="418"/>
    </location>
</feature>
<comment type="caution">
    <text evidence="11">The sequence shown here is derived from an EMBL/GenBank/DDBJ whole genome shotgun (WGS) entry which is preliminary data.</text>
</comment>